<dbReference type="Pfam" id="PF13411">
    <property type="entry name" value="MerR_1"/>
    <property type="match status" value="1"/>
</dbReference>
<evidence type="ECO:0000256" key="1">
    <source>
        <dbReference type="ARBA" id="ARBA00022491"/>
    </source>
</evidence>
<reference evidence="6 7" key="1">
    <citation type="submission" date="2018-10" db="EMBL/GenBank/DDBJ databases">
        <title>Isolation from cow dung.</title>
        <authorList>
            <person name="Ling L."/>
        </authorList>
    </citation>
    <scope>NUCLEOTIDE SEQUENCE [LARGE SCALE GENOMIC DNA]</scope>
    <source>
        <strain evidence="6 7">NEAU-LL90</strain>
    </source>
</reference>
<dbReference type="GO" id="GO:0003677">
    <property type="term" value="F:DNA binding"/>
    <property type="evidence" value="ECO:0007669"/>
    <property type="project" value="UniProtKB-KW"/>
</dbReference>
<keyword evidence="1" id="KW-0678">Repressor</keyword>
<dbReference type="Proteomes" id="UP000279275">
    <property type="component" value="Unassembled WGS sequence"/>
</dbReference>
<keyword evidence="7" id="KW-1185">Reference proteome</keyword>
<evidence type="ECO:0000313" key="6">
    <source>
        <dbReference type="EMBL" id="RMI35626.1"/>
    </source>
</evidence>
<feature type="domain" description="HTH merR-type" evidence="5">
    <location>
        <begin position="1"/>
        <end position="48"/>
    </location>
</feature>
<accession>A0A3M2LF04</accession>
<protein>
    <submittedName>
        <fullName evidence="6">MerR family transcriptional regulator</fullName>
    </submittedName>
</protein>
<dbReference type="PANTHER" id="PTHR30204:SF69">
    <property type="entry name" value="MERR-FAMILY TRANSCRIPTIONAL REGULATOR"/>
    <property type="match status" value="1"/>
</dbReference>
<evidence type="ECO:0000313" key="7">
    <source>
        <dbReference type="Proteomes" id="UP000279275"/>
    </source>
</evidence>
<dbReference type="EMBL" id="RFFH01000001">
    <property type="protein sequence ID" value="RMI35626.1"/>
    <property type="molecule type" value="Genomic_DNA"/>
</dbReference>
<dbReference type="Pfam" id="PF00376">
    <property type="entry name" value="MerR"/>
    <property type="match status" value="1"/>
</dbReference>
<keyword evidence="4" id="KW-0804">Transcription</keyword>
<keyword evidence="3" id="KW-0238">DNA-binding</keyword>
<dbReference type="SUPFAM" id="SSF46955">
    <property type="entry name" value="Putative DNA-binding domain"/>
    <property type="match status" value="2"/>
</dbReference>
<comment type="caution">
    <text evidence="6">The sequence shown here is derived from an EMBL/GenBank/DDBJ whole genome shotgun (WGS) entry which is preliminary data.</text>
</comment>
<organism evidence="6 7">
    <name type="scientific">Nocardia stercoris</name>
    <dbReference type="NCBI Taxonomy" id="2483361"/>
    <lineage>
        <taxon>Bacteria</taxon>
        <taxon>Bacillati</taxon>
        <taxon>Actinomycetota</taxon>
        <taxon>Actinomycetes</taxon>
        <taxon>Mycobacteriales</taxon>
        <taxon>Nocardiaceae</taxon>
        <taxon>Nocardia</taxon>
    </lineage>
</organism>
<dbReference type="Gene3D" id="1.10.1660.10">
    <property type="match status" value="2"/>
</dbReference>
<evidence type="ECO:0000256" key="3">
    <source>
        <dbReference type="ARBA" id="ARBA00023125"/>
    </source>
</evidence>
<dbReference type="InterPro" id="IPR047057">
    <property type="entry name" value="MerR_fam"/>
</dbReference>
<dbReference type="SMART" id="SM00422">
    <property type="entry name" value="HTH_MERR"/>
    <property type="match status" value="2"/>
</dbReference>
<evidence type="ECO:0000259" key="5">
    <source>
        <dbReference type="PROSITE" id="PS50937"/>
    </source>
</evidence>
<evidence type="ECO:0000256" key="2">
    <source>
        <dbReference type="ARBA" id="ARBA00023015"/>
    </source>
</evidence>
<keyword evidence="2" id="KW-0805">Transcription regulation</keyword>
<dbReference type="AlphaFoldDB" id="A0A3M2LF04"/>
<proteinExistence type="predicted"/>
<dbReference type="PANTHER" id="PTHR30204">
    <property type="entry name" value="REDOX-CYCLING DRUG-SENSING TRANSCRIPTIONAL ACTIVATOR SOXR"/>
    <property type="match status" value="1"/>
</dbReference>
<evidence type="ECO:0000256" key="4">
    <source>
        <dbReference type="ARBA" id="ARBA00023163"/>
    </source>
</evidence>
<gene>
    <name evidence="6" type="ORF">EBN03_05185</name>
</gene>
<feature type="domain" description="HTH merR-type" evidence="5">
    <location>
        <begin position="118"/>
        <end position="186"/>
    </location>
</feature>
<dbReference type="PROSITE" id="PS50937">
    <property type="entry name" value="HTH_MERR_2"/>
    <property type="match status" value="2"/>
</dbReference>
<dbReference type="InterPro" id="IPR009061">
    <property type="entry name" value="DNA-bd_dom_put_sf"/>
</dbReference>
<sequence length="242" mass="26406">MRPIDLARAAGVSQQAVRNYEAQGIIDSAARTAHGYRVYEQRHLDQLRAFVALSRAVGHATGASILTAVVSGRTADALDALDRAHGRIVADRETIHQLDGVLRAAAHLPPDPEPARVPLTVGEVARHIGVTAATLRSWERAGALRPRRHHTGHREYTPRDVADARLVHLLRRGHFPLPQIALAISRIHGDGDATTALQQTADWRQRLNEQSLALLHASAELAKCIGPRHFGSVPQHLDRSQG</sequence>
<dbReference type="GO" id="GO:0003700">
    <property type="term" value="F:DNA-binding transcription factor activity"/>
    <property type="evidence" value="ECO:0007669"/>
    <property type="project" value="InterPro"/>
</dbReference>
<dbReference type="OrthoDB" id="3826383at2"/>
<dbReference type="InterPro" id="IPR000551">
    <property type="entry name" value="MerR-type_HTH_dom"/>
</dbReference>
<name>A0A3M2LF04_9NOCA</name>